<dbReference type="Gene3D" id="2.50.20.20">
    <property type="match status" value="1"/>
</dbReference>
<gene>
    <name evidence="1" type="ORF">OG699_29440</name>
</gene>
<dbReference type="EMBL" id="CP109546">
    <property type="protein sequence ID" value="WTZ11738.1"/>
    <property type="molecule type" value="Genomic_DNA"/>
</dbReference>
<evidence type="ECO:0008006" key="2">
    <source>
        <dbReference type="Google" id="ProtNLM"/>
    </source>
</evidence>
<accession>A0AAU3I514</accession>
<sequence>MVTAAAVCVALGATATGSSGGAATDERSAEQLLDDAYRTMRSLTSVTIDGDTDTVPTDGERMTSRLTTDLKSTCRYKSSRESGAVLEQIRIEETDYVRLNRAYLDEWSGQDTPSAAEQKLWIKKPSSESVRGDGLSDCTWSFTAFGKVKKSDPTTVDGRRAIALVVTDAKVEGGTYTFHVAAEGKPYLLKVTYRGPDFRTTTTFSGFDKPLDVDPPAKDRLLDLGGIGG</sequence>
<dbReference type="AlphaFoldDB" id="A0AAU3I514"/>
<name>A0AAU3I514_9ACTN</name>
<organism evidence="1">
    <name type="scientific">Streptomyces sp. NBC_01393</name>
    <dbReference type="NCBI Taxonomy" id="2903851"/>
    <lineage>
        <taxon>Bacteria</taxon>
        <taxon>Bacillati</taxon>
        <taxon>Actinomycetota</taxon>
        <taxon>Actinomycetes</taxon>
        <taxon>Kitasatosporales</taxon>
        <taxon>Streptomycetaceae</taxon>
        <taxon>Streptomyces</taxon>
    </lineage>
</organism>
<proteinExistence type="predicted"/>
<protein>
    <recommendedName>
        <fullName evidence="2">Lipoprotein</fullName>
    </recommendedName>
</protein>
<reference evidence="1" key="1">
    <citation type="submission" date="2022-10" db="EMBL/GenBank/DDBJ databases">
        <title>The complete genomes of actinobacterial strains from the NBC collection.</title>
        <authorList>
            <person name="Joergensen T.S."/>
            <person name="Alvarez Arevalo M."/>
            <person name="Sterndorff E.B."/>
            <person name="Faurdal D."/>
            <person name="Vuksanovic O."/>
            <person name="Mourched A.-S."/>
            <person name="Charusanti P."/>
            <person name="Shaw S."/>
            <person name="Blin K."/>
            <person name="Weber T."/>
        </authorList>
    </citation>
    <scope>NUCLEOTIDE SEQUENCE</scope>
    <source>
        <strain evidence="1">NBC_01393</strain>
    </source>
</reference>
<evidence type="ECO:0000313" key="1">
    <source>
        <dbReference type="EMBL" id="WTZ11738.1"/>
    </source>
</evidence>